<dbReference type="Pfam" id="PF01636">
    <property type="entry name" value="APH"/>
    <property type="match status" value="1"/>
</dbReference>
<proteinExistence type="predicted"/>
<dbReference type="SUPFAM" id="SSF56112">
    <property type="entry name" value="Protein kinase-like (PK-like)"/>
    <property type="match status" value="1"/>
</dbReference>
<protein>
    <recommendedName>
        <fullName evidence="1">Aminoglycoside phosphotransferase domain-containing protein</fullName>
    </recommendedName>
</protein>
<dbReference type="InterPro" id="IPR011009">
    <property type="entry name" value="Kinase-like_dom_sf"/>
</dbReference>
<reference evidence="2" key="1">
    <citation type="submission" date="2022-07" db="EMBL/GenBank/DDBJ databases">
        <title>Draft genome sequence of Zalerion maritima ATCC 34329, a (micro)plastics degrading marine fungus.</title>
        <authorList>
            <person name="Paco A."/>
            <person name="Goncalves M.F.M."/>
            <person name="Rocha-Santos T.A.P."/>
            <person name="Alves A."/>
        </authorList>
    </citation>
    <scope>NUCLEOTIDE SEQUENCE</scope>
    <source>
        <strain evidence="2">ATCC 34329</strain>
    </source>
</reference>
<evidence type="ECO:0000313" key="2">
    <source>
        <dbReference type="EMBL" id="KAJ2904551.1"/>
    </source>
</evidence>
<dbReference type="Proteomes" id="UP001201980">
    <property type="component" value="Unassembled WGS sequence"/>
</dbReference>
<dbReference type="Gene3D" id="3.90.1200.10">
    <property type="match status" value="1"/>
</dbReference>
<feature type="domain" description="Aminoglycoside phosphotransferase" evidence="1">
    <location>
        <begin position="89"/>
        <end position="258"/>
    </location>
</feature>
<dbReference type="InterPro" id="IPR002575">
    <property type="entry name" value="Aminoglycoside_PTrfase"/>
</dbReference>
<dbReference type="InterPro" id="IPR051678">
    <property type="entry name" value="AGP_Transferase"/>
</dbReference>
<accession>A0AAD5WVU2</accession>
<evidence type="ECO:0000313" key="3">
    <source>
        <dbReference type="Proteomes" id="UP001201980"/>
    </source>
</evidence>
<evidence type="ECO:0000259" key="1">
    <source>
        <dbReference type="Pfam" id="PF01636"/>
    </source>
</evidence>
<dbReference type="PANTHER" id="PTHR21310">
    <property type="entry name" value="AMINOGLYCOSIDE PHOSPHOTRANSFERASE-RELATED-RELATED"/>
    <property type="match status" value="1"/>
</dbReference>
<dbReference type="CDD" id="cd05120">
    <property type="entry name" value="APH_ChoK_like"/>
    <property type="match status" value="1"/>
</dbReference>
<comment type="caution">
    <text evidence="2">The sequence shown here is derived from an EMBL/GenBank/DDBJ whole genome shotgun (WGS) entry which is preliminary data.</text>
</comment>
<gene>
    <name evidence="2" type="ORF">MKZ38_007750</name>
</gene>
<keyword evidence="3" id="KW-1185">Reference proteome</keyword>
<dbReference type="PANTHER" id="PTHR21310:SF15">
    <property type="entry name" value="AMINOGLYCOSIDE PHOSPHOTRANSFERASE DOMAIN-CONTAINING PROTEIN"/>
    <property type="match status" value="1"/>
</dbReference>
<name>A0AAD5WVU2_9PEZI</name>
<dbReference type="AlphaFoldDB" id="A0AAD5WVU2"/>
<organism evidence="2 3">
    <name type="scientific">Zalerion maritima</name>
    <dbReference type="NCBI Taxonomy" id="339359"/>
    <lineage>
        <taxon>Eukaryota</taxon>
        <taxon>Fungi</taxon>
        <taxon>Dikarya</taxon>
        <taxon>Ascomycota</taxon>
        <taxon>Pezizomycotina</taxon>
        <taxon>Sordariomycetes</taxon>
        <taxon>Lulworthiomycetidae</taxon>
        <taxon>Lulworthiales</taxon>
        <taxon>Lulworthiaceae</taxon>
        <taxon>Zalerion</taxon>
    </lineage>
</organism>
<dbReference type="EMBL" id="JAKWBI020000050">
    <property type="protein sequence ID" value="KAJ2904551.1"/>
    <property type="molecule type" value="Genomic_DNA"/>
</dbReference>
<sequence>MNLLCDSEMSPPIADSITRISPSRWILGSSMICERVTNPAPKPANAIIDWQDGGDTFYLRKRAANHLSGGDAGIDRMHVGGLQQLFGLELEANTIRFVEEKTSEVPVPEVVYSWIDHDLSRTFFITKRVGGQPLERAWPQLSSHQRTRIAHDIARFGVILASNTSSQFETVTGCGVYEARLRESAHPSHPTWLPRTLGPYSLEDIRAHMANISTERPPDIDLPFHFYHADLRPTNIMISEDGNRVTGIIDWESAAYYPQFWVATKPVYAGAFWLECETDEPKLWGQLSAVGTRIRCKRLQATGCNIPPLEQVCHLAVGDVVSDASVGNCPCQLETPHEVGPEDGWCKIGVQFWLFQQLLHRDTRLPTFSRNQMTILLNYPFQPTLPSTLPGMEYFSQLVLIHASVLQTPFD</sequence>